<dbReference type="EMBL" id="JACCFY010000001">
    <property type="protein sequence ID" value="NYJ77517.1"/>
    <property type="molecule type" value="Genomic_DNA"/>
</dbReference>
<proteinExistence type="predicted"/>
<dbReference type="NCBIfam" id="TIGR02206">
    <property type="entry name" value="intg_mem_TP0381"/>
    <property type="match status" value="1"/>
</dbReference>
<keyword evidence="3" id="KW-1185">Reference proteome</keyword>
<dbReference type="RefSeq" id="WP_179540990.1">
    <property type="nucleotide sequence ID" value="NZ_BAAALL010000004.1"/>
</dbReference>
<feature type="transmembrane region" description="Helical" evidence="1">
    <location>
        <begin position="18"/>
        <end position="35"/>
    </location>
</feature>
<gene>
    <name evidence="2" type="ORF">HNR09_000928</name>
</gene>
<accession>A0A7Z0GKB1</accession>
<comment type="caution">
    <text evidence="2">The sequence shown here is derived from an EMBL/GenBank/DDBJ whole genome shotgun (WGS) entry which is preliminary data.</text>
</comment>
<organism evidence="2 3">
    <name type="scientific">Nesterenkonia xinjiangensis</name>
    <dbReference type="NCBI Taxonomy" id="225327"/>
    <lineage>
        <taxon>Bacteria</taxon>
        <taxon>Bacillati</taxon>
        <taxon>Actinomycetota</taxon>
        <taxon>Actinomycetes</taxon>
        <taxon>Micrococcales</taxon>
        <taxon>Micrococcaceae</taxon>
        <taxon>Nesterenkonia</taxon>
    </lineage>
</organism>
<keyword evidence="1" id="KW-1133">Transmembrane helix</keyword>
<evidence type="ECO:0000256" key="1">
    <source>
        <dbReference type="SAM" id="Phobius"/>
    </source>
</evidence>
<keyword evidence="1" id="KW-0472">Membrane</keyword>
<dbReference type="AlphaFoldDB" id="A0A7Z0GKB1"/>
<evidence type="ECO:0000313" key="3">
    <source>
        <dbReference type="Proteomes" id="UP000535437"/>
    </source>
</evidence>
<reference evidence="2 3" key="1">
    <citation type="submission" date="2020-07" db="EMBL/GenBank/DDBJ databases">
        <title>Sequencing the genomes of 1000 actinobacteria strains.</title>
        <authorList>
            <person name="Klenk H.-P."/>
        </authorList>
    </citation>
    <scope>NUCLEOTIDE SEQUENCE [LARGE SCALE GENOMIC DNA]</scope>
    <source>
        <strain evidence="2 3">DSM 15475</strain>
    </source>
</reference>
<feature type="transmembrane region" description="Helical" evidence="1">
    <location>
        <begin position="203"/>
        <end position="224"/>
    </location>
</feature>
<dbReference type="InterPro" id="IPR011737">
    <property type="entry name" value="CHP02206_TP0381"/>
</dbReference>
<evidence type="ECO:0000313" key="2">
    <source>
        <dbReference type="EMBL" id="NYJ77517.1"/>
    </source>
</evidence>
<feature type="transmembrane region" description="Helical" evidence="1">
    <location>
        <begin position="134"/>
        <end position="155"/>
    </location>
</feature>
<protein>
    <submittedName>
        <fullName evidence="2">Putative integral membrane protein (TIGR02206 family)</fullName>
    </submittedName>
</protein>
<feature type="transmembrane region" description="Helical" evidence="1">
    <location>
        <begin position="162"/>
        <end position="183"/>
    </location>
</feature>
<dbReference type="Proteomes" id="UP000535437">
    <property type="component" value="Unassembled WGS sequence"/>
</dbReference>
<dbReference type="Pfam" id="PF14808">
    <property type="entry name" value="TMEM164"/>
    <property type="match status" value="1"/>
</dbReference>
<feature type="transmembrane region" description="Helical" evidence="1">
    <location>
        <begin position="47"/>
        <end position="68"/>
    </location>
</feature>
<keyword evidence="1" id="KW-0812">Transmembrane</keyword>
<sequence>MTPVIAAAAPEVFGARHLALLGLAAALAVVVVVAARRLRGRDAERPVTTTCGWVLLVASLAWMGWWMLPENWDIGRSLPLHFSDVLRLIAAVALIWRARWAVAITYYWGLTLNTQALLSPHPSQLRLSPVEFPFYWGLHITVLLVAIGLIWGLGYRPQWRDFRLAFGAVLLWAALVMGINALIGTNYGFLNDHPPGASILDLLGPWPIFIFWEIVLVAAVWALMTWPWTRQRRGAGGVRNR</sequence>
<name>A0A7Z0GKB1_9MICC</name>